<dbReference type="PRINTS" id="PR00853">
    <property type="entry name" value="XPGRADSUPER"/>
</dbReference>
<proteinExistence type="predicted"/>
<keyword evidence="4" id="KW-1185">Reference proteome</keyword>
<dbReference type="AlphaFoldDB" id="A0AAI9ZYN6"/>
<feature type="compositionally biased region" description="Polar residues" evidence="1">
    <location>
        <begin position="353"/>
        <end position="379"/>
    </location>
</feature>
<comment type="caution">
    <text evidence="3">The sequence shown here is derived from an EMBL/GenBank/DDBJ whole genome shotgun (WGS) entry which is preliminary data.</text>
</comment>
<gene>
    <name evidence="3" type="ORF">BDP81DRAFT_391283</name>
</gene>
<dbReference type="Proteomes" id="UP001243989">
    <property type="component" value="Unassembled WGS sequence"/>
</dbReference>
<dbReference type="Gene3D" id="3.40.50.1010">
    <property type="entry name" value="5'-nuclease"/>
    <property type="match status" value="1"/>
</dbReference>
<dbReference type="GeneID" id="85472391"/>
<dbReference type="SMART" id="SM00484">
    <property type="entry name" value="XPGI"/>
    <property type="match status" value="1"/>
</dbReference>
<evidence type="ECO:0000256" key="1">
    <source>
        <dbReference type="SAM" id="MobiDB-lite"/>
    </source>
</evidence>
<protein>
    <submittedName>
        <fullName evidence="3">XPG I-region-domain-containing protein</fullName>
    </submittedName>
</protein>
<evidence type="ECO:0000313" key="3">
    <source>
        <dbReference type="EMBL" id="KAK1640618.1"/>
    </source>
</evidence>
<organism evidence="3 4">
    <name type="scientific">Colletotrichum phormii</name>
    <dbReference type="NCBI Taxonomy" id="359342"/>
    <lineage>
        <taxon>Eukaryota</taxon>
        <taxon>Fungi</taxon>
        <taxon>Dikarya</taxon>
        <taxon>Ascomycota</taxon>
        <taxon>Pezizomycotina</taxon>
        <taxon>Sordariomycetes</taxon>
        <taxon>Hypocreomycetidae</taxon>
        <taxon>Glomerellales</taxon>
        <taxon>Glomerellaceae</taxon>
        <taxon>Colletotrichum</taxon>
        <taxon>Colletotrichum acutatum species complex</taxon>
    </lineage>
</organism>
<dbReference type="InterPro" id="IPR036279">
    <property type="entry name" value="5-3_exonuclease_C_sf"/>
</dbReference>
<name>A0AAI9ZYN6_9PEZI</name>
<dbReference type="Pfam" id="PF00867">
    <property type="entry name" value="XPG_I"/>
    <property type="match status" value="1"/>
</dbReference>
<feature type="region of interest" description="Disordered" evidence="1">
    <location>
        <begin position="300"/>
        <end position="507"/>
    </location>
</feature>
<evidence type="ECO:0000259" key="2">
    <source>
        <dbReference type="SMART" id="SM00484"/>
    </source>
</evidence>
<dbReference type="InterPro" id="IPR006086">
    <property type="entry name" value="XPG-I_dom"/>
</dbReference>
<feature type="domain" description="XPG-I" evidence="2">
    <location>
        <begin position="3"/>
        <end position="69"/>
    </location>
</feature>
<dbReference type="PANTHER" id="PTHR11081">
    <property type="entry name" value="FLAP ENDONUCLEASE FAMILY MEMBER"/>
    <property type="match status" value="1"/>
</dbReference>
<feature type="compositionally biased region" description="Basic and acidic residues" evidence="1">
    <location>
        <begin position="416"/>
        <end position="436"/>
    </location>
</feature>
<sequence length="507" mass="55974">MLDHLGVPWHKAPGEAEAECAKLQQEGLVDAVWSEDGDAFMFGCRVLIKNLKGPPGKPKCKEHAKRFNMGTICGLKKGLNNEKPITLFAMLIGLDYVPEGLRGCGMVLAQKLVKDGALAEDSNFKNFPDLQALRYCRWPVVSDEATLEALPFLQGEWYGTHTTESLTTMIPWLQHYFYSQWTTIRWISKFVPIEVTQKLLRREAGARGLLIAKVTQKRKERPTTSVQLDPFTVFPGIESVFIESENNFLLNRLPIDHKLAGQAIENENFELLDAILGLGMEDSEFQAWNKKKMNARVATMVHPPISRAQAPLMKRTSAREPRDNSHVGQDPSPLASRRPKGFTSNLLVHKKTTPTTASPSGRSPLSKITMNASPASPTASFGKKELGSFDVGQSSKDIPENAQSRSSGLRHGSIHNPDDENIHEESVSAKKRKLEEPVAENVQAEETPGARARRTILEIESYSSQDSVPATKAKGQKKRKSAVGESLKGAAEKRKSGGGTTEDPFVV</sequence>
<dbReference type="GO" id="GO:0006281">
    <property type="term" value="P:DNA repair"/>
    <property type="evidence" value="ECO:0007669"/>
    <property type="project" value="UniProtKB-ARBA"/>
</dbReference>
<dbReference type="SUPFAM" id="SSF88723">
    <property type="entry name" value="PIN domain-like"/>
    <property type="match status" value="1"/>
</dbReference>
<accession>A0AAI9ZYN6</accession>
<dbReference type="InterPro" id="IPR029060">
    <property type="entry name" value="PIN-like_dom_sf"/>
</dbReference>
<dbReference type="InterPro" id="IPR006084">
    <property type="entry name" value="XPG/Rad2"/>
</dbReference>
<dbReference type="EMBL" id="JAHMHQ010000004">
    <property type="protein sequence ID" value="KAK1640618.1"/>
    <property type="molecule type" value="Genomic_DNA"/>
</dbReference>
<evidence type="ECO:0000313" key="4">
    <source>
        <dbReference type="Proteomes" id="UP001243989"/>
    </source>
</evidence>
<dbReference type="GO" id="GO:0017108">
    <property type="term" value="F:5'-flap endonuclease activity"/>
    <property type="evidence" value="ECO:0007669"/>
    <property type="project" value="TreeGrafter"/>
</dbReference>
<feature type="compositionally biased region" description="Polar residues" evidence="1">
    <location>
        <begin position="391"/>
        <end position="407"/>
    </location>
</feature>
<reference evidence="3" key="1">
    <citation type="submission" date="2021-06" db="EMBL/GenBank/DDBJ databases">
        <title>Comparative genomics, transcriptomics and evolutionary studies reveal genomic signatures of adaptation to plant cell wall in hemibiotrophic fungi.</title>
        <authorList>
            <consortium name="DOE Joint Genome Institute"/>
            <person name="Baroncelli R."/>
            <person name="Diaz J.F."/>
            <person name="Benocci T."/>
            <person name="Peng M."/>
            <person name="Battaglia E."/>
            <person name="Haridas S."/>
            <person name="Andreopoulos W."/>
            <person name="Labutti K."/>
            <person name="Pangilinan J."/>
            <person name="Floch G.L."/>
            <person name="Makela M.R."/>
            <person name="Henrissat B."/>
            <person name="Grigoriev I.V."/>
            <person name="Crouch J.A."/>
            <person name="De Vries R.P."/>
            <person name="Sukno S.A."/>
            <person name="Thon M.R."/>
        </authorList>
    </citation>
    <scope>NUCLEOTIDE SEQUENCE</scope>
    <source>
        <strain evidence="3">CBS 102054</strain>
    </source>
</reference>
<dbReference type="RefSeq" id="XP_060449225.1">
    <property type="nucleotide sequence ID" value="XM_060587529.1"/>
</dbReference>
<dbReference type="PANTHER" id="PTHR11081:SF75">
    <property type="entry name" value="ENDONUCLEASE, PUTATIVE (AFU_ORTHOLOGUE AFUA_3G13260)-RELATED"/>
    <property type="match status" value="1"/>
</dbReference>
<dbReference type="SUPFAM" id="SSF47807">
    <property type="entry name" value="5' to 3' exonuclease, C-terminal subdomain"/>
    <property type="match status" value="1"/>
</dbReference>